<reference evidence="4 5" key="1">
    <citation type="journal article" date="2010" name="Stand. Genomic Sci.">
        <title>Complete genome sequence of Meiothermus silvanus type strain (VI-R2).</title>
        <authorList>
            <person name="Sikorski J."/>
            <person name="Tindall B.J."/>
            <person name="Lowry S."/>
            <person name="Lucas S."/>
            <person name="Nolan M."/>
            <person name="Copeland A."/>
            <person name="Glavina Del Rio T."/>
            <person name="Tice H."/>
            <person name="Cheng J.F."/>
            <person name="Han C."/>
            <person name="Pitluck S."/>
            <person name="Liolios K."/>
            <person name="Ivanova N."/>
            <person name="Mavromatis K."/>
            <person name="Mikhailova N."/>
            <person name="Pati A."/>
            <person name="Goodwin L."/>
            <person name="Chen A."/>
            <person name="Palaniappan K."/>
            <person name="Land M."/>
            <person name="Hauser L."/>
            <person name="Chang Y.J."/>
            <person name="Jeffries C.D."/>
            <person name="Rohde M."/>
            <person name="Goker M."/>
            <person name="Woyke T."/>
            <person name="Bristow J."/>
            <person name="Eisen J.A."/>
            <person name="Markowitz V."/>
            <person name="Hugenholtz P."/>
            <person name="Kyrpides N.C."/>
            <person name="Klenk H.P."/>
            <person name="Lapidus A."/>
        </authorList>
    </citation>
    <scope>NUCLEOTIDE SEQUENCE [LARGE SCALE GENOMIC DNA]</scope>
    <source>
        <strain evidence="5">ATCC 700542 / DSM 9946 / VI-R2</strain>
    </source>
</reference>
<evidence type="ECO:0000313" key="5">
    <source>
        <dbReference type="Proteomes" id="UP000001916"/>
    </source>
</evidence>
<dbReference type="InterPro" id="IPR007837">
    <property type="entry name" value="DinB"/>
</dbReference>
<dbReference type="STRING" id="526227.Mesil_0954"/>
<protein>
    <submittedName>
        <fullName evidence="4">DinB family protein</fullName>
    </submittedName>
</protein>
<proteinExistence type="inferred from homology"/>
<dbReference type="Pfam" id="PF05163">
    <property type="entry name" value="DinB"/>
    <property type="match status" value="1"/>
</dbReference>
<dbReference type="AlphaFoldDB" id="D7BCH8"/>
<comment type="similarity">
    <text evidence="1">Belongs to the DinB family.</text>
</comment>
<dbReference type="PANTHER" id="PTHR37302">
    <property type="entry name" value="SLR1116 PROTEIN"/>
    <property type="match status" value="1"/>
</dbReference>
<name>D7BCH8_ALLS1</name>
<dbReference type="eggNOG" id="COG2318">
    <property type="taxonomic scope" value="Bacteria"/>
</dbReference>
<dbReference type="Gene3D" id="1.20.120.450">
    <property type="entry name" value="dinb family like domain"/>
    <property type="match status" value="1"/>
</dbReference>
<dbReference type="HOGENOM" id="CLU_137931_0_0_0"/>
<organism evidence="4 5">
    <name type="scientific">Allomeiothermus silvanus (strain ATCC 700542 / DSM 9946 / NBRC 106475 / NCIMB 13440 / VI-R2)</name>
    <name type="common">Thermus silvanus</name>
    <dbReference type="NCBI Taxonomy" id="526227"/>
    <lineage>
        <taxon>Bacteria</taxon>
        <taxon>Thermotogati</taxon>
        <taxon>Deinococcota</taxon>
        <taxon>Deinococci</taxon>
        <taxon>Thermales</taxon>
        <taxon>Thermaceae</taxon>
        <taxon>Allomeiothermus</taxon>
    </lineage>
</organism>
<evidence type="ECO:0000313" key="4">
    <source>
        <dbReference type="EMBL" id="ADH62863.1"/>
    </source>
</evidence>
<dbReference type="KEGG" id="msv:Mesil_0954"/>
<gene>
    <name evidence="4" type="ordered locus">Mesil_0954</name>
</gene>
<keyword evidence="5" id="KW-1185">Reference proteome</keyword>
<feature type="binding site" evidence="3">
    <location>
        <position position="135"/>
    </location>
    <ligand>
        <name>a divalent metal cation</name>
        <dbReference type="ChEBI" id="CHEBI:60240"/>
    </ligand>
</feature>
<keyword evidence="2 3" id="KW-0479">Metal-binding</keyword>
<sequence length="163" mass="18980">MDQGLVLTYSWVRRTRAQVLDFCQGLPLEVYTREHPDFGFGSLRNLHAHVAECYLWWVGNVGLGNASLAVQGQDIPDVPAMRRLFDQVDATVEEAFQKFTRLDEVYEWTHPIRGWRMSVSQRWLLMHPITHEFHHKGQMMTLARIWGYTMPPETDTDLVPPTL</sequence>
<dbReference type="PANTHER" id="PTHR37302:SF3">
    <property type="entry name" value="DAMAGE-INDUCIBLE PROTEIN DINB"/>
    <property type="match status" value="1"/>
</dbReference>
<evidence type="ECO:0000256" key="2">
    <source>
        <dbReference type="ARBA" id="ARBA00022723"/>
    </source>
</evidence>
<accession>D7BCH8</accession>
<dbReference type="SUPFAM" id="SSF109854">
    <property type="entry name" value="DinB/YfiT-like putative metalloenzymes"/>
    <property type="match status" value="1"/>
</dbReference>
<dbReference type="GO" id="GO:0046872">
    <property type="term" value="F:metal ion binding"/>
    <property type="evidence" value="ECO:0007669"/>
    <property type="project" value="UniProtKB-KW"/>
</dbReference>
<evidence type="ECO:0000256" key="3">
    <source>
        <dbReference type="PIRSR" id="PIRSR607837-1"/>
    </source>
</evidence>
<evidence type="ECO:0000256" key="1">
    <source>
        <dbReference type="ARBA" id="ARBA00008635"/>
    </source>
</evidence>
<dbReference type="Proteomes" id="UP000001916">
    <property type="component" value="Chromosome"/>
</dbReference>
<dbReference type="RefSeq" id="WP_013157447.1">
    <property type="nucleotide sequence ID" value="NC_014212.1"/>
</dbReference>
<feature type="binding site" evidence="3">
    <location>
        <position position="131"/>
    </location>
    <ligand>
        <name>a divalent metal cation</name>
        <dbReference type="ChEBI" id="CHEBI:60240"/>
    </ligand>
</feature>
<dbReference type="OrthoDB" id="118635at2"/>
<dbReference type="InterPro" id="IPR034660">
    <property type="entry name" value="DinB/YfiT-like"/>
</dbReference>
<feature type="binding site" evidence="3">
    <location>
        <position position="49"/>
    </location>
    <ligand>
        <name>a divalent metal cation</name>
        <dbReference type="ChEBI" id="CHEBI:60240"/>
    </ligand>
</feature>
<dbReference type="EMBL" id="CP002042">
    <property type="protein sequence ID" value="ADH62863.1"/>
    <property type="molecule type" value="Genomic_DNA"/>
</dbReference>